<dbReference type="Pfam" id="PF00067">
    <property type="entry name" value="p450"/>
    <property type="match status" value="1"/>
</dbReference>
<dbReference type="InterPro" id="IPR001128">
    <property type="entry name" value="Cyt_P450"/>
</dbReference>
<dbReference type="GO" id="GO:0036199">
    <property type="term" value="F:cholest-4-en-3-one 26-monooxygenase activity"/>
    <property type="evidence" value="ECO:0007669"/>
    <property type="project" value="TreeGrafter"/>
</dbReference>
<reference evidence="3 4" key="1">
    <citation type="submission" date="2019-12" db="EMBL/GenBank/DDBJ databases">
        <authorList>
            <person name="Feng G."/>
            <person name="Zhu H."/>
        </authorList>
    </citation>
    <scope>NUCLEOTIDE SEQUENCE [LARGE SCALE GENOMIC DNA]</scope>
    <source>
        <strain evidence="3 4">FGD1</strain>
    </source>
</reference>
<comment type="similarity">
    <text evidence="1 2">Belongs to the cytochrome P450 family.</text>
</comment>
<dbReference type="EMBL" id="WVTD01000004">
    <property type="protein sequence ID" value="MYL97461.1"/>
    <property type="molecule type" value="Genomic_DNA"/>
</dbReference>
<proteinExistence type="inferred from homology"/>
<dbReference type="PRINTS" id="PR00359">
    <property type="entry name" value="BP450"/>
</dbReference>
<name>A0A7X4K5Y4_9SPHN</name>
<dbReference type="AlphaFoldDB" id="A0A7X4K5Y4"/>
<gene>
    <name evidence="3" type="ORF">GR702_06700</name>
</gene>
<dbReference type="PANTHER" id="PTHR46696:SF4">
    <property type="entry name" value="BIOTIN BIOSYNTHESIS CYTOCHROME P450"/>
    <property type="match status" value="1"/>
</dbReference>
<dbReference type="InterPro" id="IPR002397">
    <property type="entry name" value="Cyt_P450_B"/>
</dbReference>
<dbReference type="GO" id="GO:0008395">
    <property type="term" value="F:steroid hydroxylase activity"/>
    <property type="evidence" value="ECO:0007669"/>
    <property type="project" value="TreeGrafter"/>
</dbReference>
<dbReference type="Gene3D" id="1.10.630.10">
    <property type="entry name" value="Cytochrome P450"/>
    <property type="match status" value="1"/>
</dbReference>
<dbReference type="PANTHER" id="PTHR46696">
    <property type="entry name" value="P450, PUTATIVE (EUROFUNG)-RELATED"/>
    <property type="match status" value="1"/>
</dbReference>
<dbReference type="PROSITE" id="PS00086">
    <property type="entry name" value="CYTOCHROME_P450"/>
    <property type="match status" value="1"/>
</dbReference>
<organism evidence="3 4">
    <name type="scientific">Novosphingobium silvae</name>
    <dbReference type="NCBI Taxonomy" id="2692619"/>
    <lineage>
        <taxon>Bacteria</taxon>
        <taxon>Pseudomonadati</taxon>
        <taxon>Pseudomonadota</taxon>
        <taxon>Alphaproteobacteria</taxon>
        <taxon>Sphingomonadales</taxon>
        <taxon>Sphingomonadaceae</taxon>
        <taxon>Novosphingobium</taxon>
    </lineage>
</organism>
<keyword evidence="2" id="KW-0560">Oxidoreductase</keyword>
<dbReference type="Proteomes" id="UP000465810">
    <property type="component" value="Unassembled WGS sequence"/>
</dbReference>
<dbReference type="GO" id="GO:0020037">
    <property type="term" value="F:heme binding"/>
    <property type="evidence" value="ECO:0007669"/>
    <property type="project" value="InterPro"/>
</dbReference>
<dbReference type="SUPFAM" id="SSF48264">
    <property type="entry name" value="Cytochrome P450"/>
    <property type="match status" value="1"/>
</dbReference>
<accession>A0A7X4K5Y4</accession>
<sequence>MATAATVAEKDYFTDHSVLLDPYDYFESIRANGPVYQMTSRDVMVVTGFAEAVEVLLNTRDFSSWLNPDPLVRLPFEIEGDDISELLDSHPGSEIELMVSYDGERHAAARSLLNPLFTPSRLKANEAFMRRYADEMVRGVVEAGGCELVNQVATPFVTMVIADLLGVPADDREAFRQLIDSAPPPGNMDTPEGQSIHPLMVMGGYFVRYITERRAMPQDDVMTEMAQARYPDGSTPDAMEVVKSAMFLFAAGQDTSAKLIGNALRRLCEDQAMQQQLRDDRKLVGPFLEEVLRIEGSTKATFRIARRATRIGDVDIPAGKRVVVSLSAANRDPRRWEDPAEFRIGRPRIREHVAFGRGAHTCAGAPLARAEVAVILDRFLEHTSAITLDEAHHGPAGARRISYEPSYIIRGLAALHLNFAPA</sequence>
<evidence type="ECO:0000256" key="2">
    <source>
        <dbReference type="RuleBase" id="RU000461"/>
    </source>
</evidence>
<dbReference type="RefSeq" id="WP_160985208.1">
    <property type="nucleotide sequence ID" value="NZ_WVTD01000004.1"/>
</dbReference>
<keyword evidence="2" id="KW-0479">Metal-binding</keyword>
<comment type="caution">
    <text evidence="3">The sequence shown here is derived from an EMBL/GenBank/DDBJ whole genome shotgun (WGS) entry which is preliminary data.</text>
</comment>
<dbReference type="GO" id="GO:0006707">
    <property type="term" value="P:cholesterol catabolic process"/>
    <property type="evidence" value="ECO:0007669"/>
    <property type="project" value="TreeGrafter"/>
</dbReference>
<protein>
    <submittedName>
        <fullName evidence="3">Cytochrome P450</fullName>
    </submittedName>
</protein>
<dbReference type="GO" id="GO:0005506">
    <property type="term" value="F:iron ion binding"/>
    <property type="evidence" value="ECO:0007669"/>
    <property type="project" value="InterPro"/>
</dbReference>
<evidence type="ECO:0000313" key="4">
    <source>
        <dbReference type="Proteomes" id="UP000465810"/>
    </source>
</evidence>
<dbReference type="InterPro" id="IPR036396">
    <property type="entry name" value="Cyt_P450_sf"/>
</dbReference>
<keyword evidence="2" id="KW-0408">Iron</keyword>
<keyword evidence="4" id="KW-1185">Reference proteome</keyword>
<dbReference type="InterPro" id="IPR017972">
    <property type="entry name" value="Cyt_P450_CS"/>
</dbReference>
<evidence type="ECO:0000256" key="1">
    <source>
        <dbReference type="ARBA" id="ARBA00010617"/>
    </source>
</evidence>
<keyword evidence="2" id="KW-0349">Heme</keyword>
<evidence type="ECO:0000313" key="3">
    <source>
        <dbReference type="EMBL" id="MYL97461.1"/>
    </source>
</evidence>
<keyword evidence="2" id="KW-0503">Monooxygenase</keyword>